<proteinExistence type="predicted"/>
<organism evidence="2">
    <name type="scientific">Auxenochlorella protothecoides</name>
    <name type="common">Green microalga</name>
    <name type="synonym">Chlorella protothecoides</name>
    <dbReference type="NCBI Taxonomy" id="3075"/>
    <lineage>
        <taxon>Eukaryota</taxon>
        <taxon>Viridiplantae</taxon>
        <taxon>Chlorophyta</taxon>
        <taxon>core chlorophytes</taxon>
        <taxon>Trebouxiophyceae</taxon>
        <taxon>Chlorellales</taxon>
        <taxon>Chlorellaceae</taxon>
        <taxon>Auxenochlorella</taxon>
    </lineage>
</organism>
<feature type="compositionally biased region" description="Pro residues" evidence="1">
    <location>
        <begin position="1"/>
        <end position="10"/>
    </location>
</feature>
<feature type="compositionally biased region" description="Low complexity" evidence="1">
    <location>
        <begin position="11"/>
        <end position="73"/>
    </location>
</feature>
<evidence type="ECO:0000313" key="2">
    <source>
        <dbReference type="EMBL" id="JAT73782.1"/>
    </source>
</evidence>
<gene>
    <name evidence="2" type="ORF">g.53089</name>
</gene>
<feature type="compositionally biased region" description="Basic residues" evidence="1">
    <location>
        <begin position="105"/>
        <end position="116"/>
    </location>
</feature>
<reference evidence="2" key="1">
    <citation type="submission" date="2015-08" db="EMBL/GenBank/DDBJ databases">
        <authorList>
            <person name="Babu N.S."/>
            <person name="Beckwith C.J."/>
            <person name="Beseler K.G."/>
            <person name="Brison A."/>
            <person name="Carone J.V."/>
            <person name="Caskin T.P."/>
            <person name="Diamond M."/>
            <person name="Durham M.E."/>
            <person name="Foxe J.M."/>
            <person name="Go M."/>
            <person name="Henderson B.A."/>
            <person name="Jones I.B."/>
            <person name="McGettigan J.A."/>
            <person name="Micheletti S.J."/>
            <person name="Nasrallah M.E."/>
            <person name="Ortiz D."/>
            <person name="Piller C.R."/>
            <person name="Privatt S.R."/>
            <person name="Schneider S.L."/>
            <person name="Sharp S."/>
            <person name="Smith T.C."/>
            <person name="Stanton J.D."/>
            <person name="Ullery H.E."/>
            <person name="Wilson R.J."/>
            <person name="Serrano M.G."/>
            <person name="Buck G."/>
            <person name="Lee V."/>
            <person name="Wang Y."/>
            <person name="Carvalho R."/>
            <person name="Voegtly L."/>
            <person name="Shi R."/>
            <person name="Duckworth R."/>
            <person name="Johnson A."/>
            <person name="Loviza R."/>
            <person name="Walstead R."/>
            <person name="Shah Z."/>
            <person name="Kiflezghi M."/>
            <person name="Wade K."/>
            <person name="Ball S.L."/>
            <person name="Bradley K.W."/>
            <person name="Asai D.J."/>
            <person name="Bowman C.A."/>
            <person name="Russell D.A."/>
            <person name="Pope W.H."/>
            <person name="Jacobs-Sera D."/>
            <person name="Hendrix R.W."/>
            <person name="Hatfull G.F."/>
        </authorList>
    </citation>
    <scope>NUCLEOTIDE SEQUENCE</scope>
</reference>
<dbReference type="EMBL" id="GDKF01004840">
    <property type="protein sequence ID" value="JAT73782.1"/>
    <property type="molecule type" value="Transcribed_RNA"/>
</dbReference>
<evidence type="ECO:0000256" key="1">
    <source>
        <dbReference type="SAM" id="MobiDB-lite"/>
    </source>
</evidence>
<name>A0A1D2A3L1_AUXPR</name>
<sequence length="116" mass="11557">AFGQPQPNPFGQPAAAPGGFGAQPQQAMGAFGQAPDQQQGGFAFGAAQSAPAFGANPQPAFGFGAAQQQPAQPGMGGEAVPNAFGGGMPGAFSLGSNSQSESARRRVKVKRNVRRG</sequence>
<protein>
    <submittedName>
        <fullName evidence="2">Uncharacterized protein</fullName>
    </submittedName>
</protein>
<feature type="non-terminal residue" evidence="2">
    <location>
        <position position="1"/>
    </location>
</feature>
<feature type="region of interest" description="Disordered" evidence="1">
    <location>
        <begin position="1"/>
        <end position="116"/>
    </location>
</feature>
<dbReference type="AlphaFoldDB" id="A0A1D2A3L1"/>
<accession>A0A1D2A3L1</accession>